<dbReference type="Gene3D" id="3.40.50.300">
    <property type="entry name" value="P-loop containing nucleotide triphosphate hydrolases"/>
    <property type="match status" value="2"/>
</dbReference>
<feature type="region of interest" description="Disordered" evidence="2">
    <location>
        <begin position="277"/>
        <end position="418"/>
    </location>
</feature>
<dbReference type="InterPro" id="IPR001650">
    <property type="entry name" value="Helicase_C-like"/>
</dbReference>
<gene>
    <name evidence="4" type="ORF">PMF13cell1_00121</name>
</gene>
<dbReference type="SUPFAM" id="SSF52540">
    <property type="entry name" value="P-loop containing nucleoside triphosphate hydrolases"/>
    <property type="match status" value="2"/>
</dbReference>
<dbReference type="GO" id="GO:0030983">
    <property type="term" value="F:mismatched DNA binding"/>
    <property type="evidence" value="ECO:0007669"/>
    <property type="project" value="InterPro"/>
</dbReference>
<proteinExistence type="predicted"/>
<sequence length="2846" mass="321129">MASKYQMISSMSEQAAKEVARSPYSWMGYLDTASRLYRYPFNEQLLIHAQRPDATACASLELWNNKMGRWVNRGAKGIALIDDSSDWPRLKYVFDVSDTHRLPNGKDPYLWQLREEDQQKLADYLKENYPIDQSFYDLSDCLRQVAMETVIDNLPDYLDKLQYAIEGSFLEDLDDLNLEVRFRELMNNSLHYMLAKRCGVDTGEYFDAYDFQYITEFSTPMALAQIGNAVSETAMPILRDIGRFIRTLDIARIQENQKKPLANEVESGYNDFTTLKRESGNETQQAHTEGDVSSDEDGLHEQSGISDPEYSNGRAAEAADGQIRADAESISEGESQRSVPGDAPEWEADSAPDGDRPDSGREDGAADREHGESGGRERSAESGEPDAVAAEDEQHSEPGRGNGSERDRLQLNTPPDNSELSEILAEKEIPLPVVDEVIRMGSNQSKSVLRVAAHFMLDAGDDAQFLKNEYRYGAKGIVENGISYSVWFDENGMRFAKGKSAELSNDAAVLTWEQVAQRTKELLYSGSYAPQIILNQAIPNERLEVAQKLWYLHQDCNGEYFLDEELFRGGFPDSTERIAELLEDRGFVSDTLQGLGDFVMRYEEDRSILRFHFHRPEELLRRLAELENRQVHLPVSTVERFRDNVDFITEDEIDHYFMGGGPYSDGVLSTYSFFIHDHTSAEKAQFLKERYGIGGSSHALCGADNSHADYNGKGIMLARGNYGDKDAPSALLKWPQSADRVEKLILTGRYLKEKDYLRMPGFERHALVQRLNSFYYRQDRTALDLPEDVDMFSVCEALEKKLENADWLENVVADMSSIIGGLHETDERYEQMQSLFADVVAYKNGTFSLFTPSKSVLLEAQKYGTDLMLPLQDENAPELVAVYGYAIGDTVYVDGTEYMVDEIESGTIVLRDKMLPLFTYAYEKAALDDLVRGNPLNDHLIIEYVEQIIEQQAVIEDTEQSEVMQKAEETEQPPVEADQGEQQMEISDPAKEQEMGEADTPAEQPAVLDASREYEYDRIREKYKVSVLVGFEHDGNYEFYGDDAQTVADILGRKLLDKQLESGESVPVTGFPAGQWAHYGKRIWSHGQNLVLMGEAENGSHYLVHEYKGKDYLPIGMKLNIEERQFQIDAVDYHTGRVSLRDITFQNGAGFPIFRSESTEYVRSFVEEQQWDNLELEPVQEPAEPQTETVAVYPGEKNQLPYDIVVEKIRVGEPEKEAPKHTPTNYHITDMDLGAGGPKAKFRMNMNAIHLLKELESQGRMATPEEQAVLAKYVGWGGLADAFDERKEAWADEFQELSAALTPEEYTAARASTLNSHYTSPTVIKAMYDALAQMGFESGNILEPSMGVGNFFGMLPQEMQDSRLYGVELDSITGRIAKQLYQKASVTIDGFEKTAYPNDFFDVVIGNVPFGNYSVVDKKYDRHHFQIHDYFLAKSIDQVRPGGVVAVITSSGTMDKQNASAREYLAERADLLGAIRLPNNAFRRNAGTDVVADILFLQKRESPGIANAEWTKLGKSAEGFTINQYFAEHPEMVLGTLTEESTQYGKMECTVKPIEGADLAEQLKEAISHIHGTIEAVQVQDTDLEDEVVTIPADPKVKNFTFTVVDGEVYYRENSVMSRMNLPAATAERVKGMVAIRDCAQELIDCQTNDGSEEQIAELQLRLNTLYDAYTKKYGLLSSSANKRAFNQDNSYCLLCSLEILDNEGNLARKADMFSKRTIKKAEVVTSVDTASEALAVSMGEKARVDIPYMMELSGKSEAELTEELRGVIFMNPLTDQWETADEYLSGNVRRKLETARVFAERDPKYAVNVAFLEQIQPRELEASDIEVRLGATWIKQEYIRDFMAELFQTPSYLLGNVIDVRYSESSGEWNISGKSRDSYGNVRVRMTYGTDRVNGYKLLEDALNLRDTRIFDKVEEDGKEKRVLNKKETMLAQQKQDAIKAAFQEWIFKDPKRRADLVQEYNVRFNSSRPREYDGSHITFQGMNPAISLRPHQKNAVAHVLYGGNTLLAHCVGAGKTFEMIASAMESKRLGLCQKSLFVVPNHLTEQWGSDFLKLYPGANILVATKKDFEPANRKKFCARIATGDYDAVIIGHTQFERIPLSVERQKMMLQNQIDELMFQIEEARDTDAEQYTIKQMEKTRKSLEARLERLNDQSKKDDVVTFEQLGVDRLFVDESHGFKNLFLYTKMRNIAGIAQTEAQKSSDMFAKCRYMDELTGSRGVTFATGTPISNSMTELYTLMRYLQYNSLMEMNLGHFDAWASTFGETVTSVELAPEGTGYRAKTRFARFFNLPELMAVFKEAADIQTSDMLKLPVPEAEYTDVVLEPSEEQQAMVEALGKRAEIVRNGGVDASVDNMLKITNDGRKLALDQRLNNPLLPDNPDSKTNACVENVFSIWQDTAKDKAAQLVFCDLSTPKGDGEYNVYDDLRNKLMEKGVPAEQIAFIHEANTEIRKAELFSKVRSGQVRVLIGSTAKMGPGMNVQDRLIALHHLDVPWKPSDIEQQEGRIIRQGNMFDKVKIFRYITKGTFDAYSWQLLENKQKFISQIMTSKSPVRSADDIDEAALSYAEIKALATGNPYIKEKMDLDIQVAKLRLLKANYDSQRYRLEDDILMNYPKMITATEERIAGLKADQVMAAEKLPQDNDHFIMEVGGKTFDSKKEAGLAIVAACTGMKAIQKDGEIGHYAGFSMSVHYDAFNNKFELTLKGKSSYKVEVGTDGIGNITRINNVLSDIPSLLTKAEERLETLHTQMESAKAELATPFAQAEELRAKEERLSELNALLNMDAGNDKPERGYSDIDDEDDSRMSADRPAARPSVMDRLKKMQDKVKAHGGDVLSPQKKQEQEI</sequence>
<dbReference type="Pfam" id="PF07669">
    <property type="entry name" value="Eco57I"/>
    <property type="match status" value="1"/>
</dbReference>
<reference evidence="4 5" key="1">
    <citation type="submission" date="2019-01" db="EMBL/GenBank/DDBJ databases">
        <title>PMF-metabolizing Aryl O-demethylase.</title>
        <authorList>
            <person name="Kim M."/>
        </authorList>
    </citation>
    <scope>NUCLEOTIDE SEQUENCE [LARGE SCALE GENOMIC DNA]</scope>
    <source>
        <strain evidence="4 5">PMF1</strain>
    </source>
</reference>
<dbReference type="Pfam" id="PF01624">
    <property type="entry name" value="MutS_I"/>
    <property type="match status" value="1"/>
</dbReference>
<evidence type="ECO:0000259" key="3">
    <source>
        <dbReference type="PROSITE" id="PS51194"/>
    </source>
</evidence>
<dbReference type="SUPFAM" id="SSF53335">
    <property type="entry name" value="S-adenosyl-L-methionine-dependent methyltransferases"/>
    <property type="match status" value="1"/>
</dbReference>
<evidence type="ECO:0000313" key="4">
    <source>
        <dbReference type="EMBL" id="QBE94628.1"/>
    </source>
</evidence>
<dbReference type="GO" id="GO:0009007">
    <property type="term" value="F:site-specific DNA-methyltransferase (adenine-specific) activity"/>
    <property type="evidence" value="ECO:0007669"/>
    <property type="project" value="UniProtKB-EC"/>
</dbReference>
<dbReference type="GO" id="GO:0006304">
    <property type="term" value="P:DNA modification"/>
    <property type="evidence" value="ECO:0007669"/>
    <property type="project" value="InterPro"/>
</dbReference>
<evidence type="ECO:0000256" key="1">
    <source>
        <dbReference type="SAM" id="Coils"/>
    </source>
</evidence>
<dbReference type="GO" id="GO:0006298">
    <property type="term" value="P:mismatch repair"/>
    <property type="evidence" value="ECO:0007669"/>
    <property type="project" value="InterPro"/>
</dbReference>
<organism evidence="4 5">
    <name type="scientific">Blautia producta</name>
    <dbReference type="NCBI Taxonomy" id="33035"/>
    <lineage>
        <taxon>Bacteria</taxon>
        <taxon>Bacillati</taxon>
        <taxon>Bacillota</taxon>
        <taxon>Clostridia</taxon>
        <taxon>Lachnospirales</taxon>
        <taxon>Lachnospiraceae</taxon>
        <taxon>Blautia</taxon>
    </lineage>
</organism>
<dbReference type="Gene3D" id="3.40.1170.10">
    <property type="entry name" value="DNA repair protein MutS, domain I"/>
    <property type="match status" value="1"/>
</dbReference>
<dbReference type="InterPro" id="IPR029063">
    <property type="entry name" value="SAM-dependent_MTases_sf"/>
</dbReference>
<name>A0A4V0Z6V6_9FIRM</name>
<dbReference type="InterPro" id="IPR027417">
    <property type="entry name" value="P-loop_NTPase"/>
</dbReference>
<keyword evidence="1" id="KW-0175">Coiled coil</keyword>
<feature type="compositionally biased region" description="Basic and acidic residues" evidence="2">
    <location>
        <begin position="2804"/>
        <end position="2832"/>
    </location>
</feature>
<feature type="region of interest" description="Disordered" evidence="2">
    <location>
        <begin position="2782"/>
        <end position="2846"/>
    </location>
</feature>
<feature type="region of interest" description="Disordered" evidence="2">
    <location>
        <begin position="989"/>
        <end position="1008"/>
    </location>
</feature>
<dbReference type="Pfam" id="PF04851">
    <property type="entry name" value="ResIII"/>
    <property type="match status" value="1"/>
</dbReference>
<dbReference type="InterPro" id="IPR006935">
    <property type="entry name" value="Helicase/UvrB_N"/>
</dbReference>
<dbReference type="KEGG" id="bpro:PMF13cell1_00121"/>
<dbReference type="SMART" id="SM00487">
    <property type="entry name" value="DEXDc"/>
    <property type="match status" value="1"/>
</dbReference>
<protein>
    <recommendedName>
        <fullName evidence="3">Helicase C-terminal domain-containing protein</fullName>
    </recommendedName>
</protein>
<dbReference type="Gene3D" id="3.40.50.150">
    <property type="entry name" value="Vaccinia Virus protein VP39"/>
    <property type="match status" value="1"/>
</dbReference>
<dbReference type="Proteomes" id="UP000289794">
    <property type="component" value="Chromosome"/>
</dbReference>
<dbReference type="SUPFAM" id="SSF55271">
    <property type="entry name" value="DNA repair protein MutS, domain I"/>
    <property type="match status" value="1"/>
</dbReference>
<dbReference type="PROSITE" id="PS51194">
    <property type="entry name" value="HELICASE_CTER"/>
    <property type="match status" value="1"/>
</dbReference>
<dbReference type="GO" id="GO:0016787">
    <property type="term" value="F:hydrolase activity"/>
    <property type="evidence" value="ECO:0007669"/>
    <property type="project" value="InterPro"/>
</dbReference>
<feature type="region of interest" description="Disordered" evidence="2">
    <location>
        <begin position="960"/>
        <end position="984"/>
    </location>
</feature>
<dbReference type="GO" id="GO:0005524">
    <property type="term" value="F:ATP binding"/>
    <property type="evidence" value="ECO:0007669"/>
    <property type="project" value="InterPro"/>
</dbReference>
<dbReference type="InterPro" id="IPR052933">
    <property type="entry name" value="DNA_Protect_Modify"/>
</dbReference>
<dbReference type="PRINTS" id="PR00507">
    <property type="entry name" value="N12N6MTFRASE"/>
</dbReference>
<dbReference type="PANTHER" id="PTHR41313">
    <property type="entry name" value="ADENINE-SPECIFIC METHYLTRANSFERASE"/>
    <property type="match status" value="1"/>
</dbReference>
<accession>A0A4V0Z6V6</accession>
<feature type="compositionally biased region" description="Basic and acidic residues" evidence="2">
    <location>
        <begin position="392"/>
        <end position="409"/>
    </location>
</feature>
<dbReference type="InterPro" id="IPR014001">
    <property type="entry name" value="Helicase_ATP-bd"/>
</dbReference>
<dbReference type="InterPro" id="IPR011639">
    <property type="entry name" value="MethylTrfase_TaqI-like_dom"/>
</dbReference>
<feature type="coiled-coil region" evidence="1">
    <location>
        <begin position="2108"/>
        <end position="2155"/>
    </location>
</feature>
<dbReference type="EMBL" id="CP035945">
    <property type="protein sequence ID" value="QBE94628.1"/>
    <property type="molecule type" value="Genomic_DNA"/>
</dbReference>
<dbReference type="PANTHER" id="PTHR41313:SF1">
    <property type="entry name" value="DNA METHYLASE ADENINE-SPECIFIC DOMAIN-CONTAINING PROTEIN"/>
    <property type="match status" value="1"/>
</dbReference>
<evidence type="ECO:0000313" key="5">
    <source>
        <dbReference type="Proteomes" id="UP000289794"/>
    </source>
</evidence>
<evidence type="ECO:0000256" key="2">
    <source>
        <dbReference type="SAM" id="MobiDB-lite"/>
    </source>
</evidence>
<feature type="domain" description="Helicase C-terminal" evidence="3">
    <location>
        <begin position="2398"/>
        <end position="2560"/>
    </location>
</feature>
<feature type="compositionally biased region" description="Basic and acidic residues" evidence="2">
    <location>
        <begin position="2787"/>
        <end position="2796"/>
    </location>
</feature>
<feature type="compositionally biased region" description="Basic and acidic residues" evidence="2">
    <location>
        <begin position="353"/>
        <end position="381"/>
    </location>
</feature>
<dbReference type="InterPro" id="IPR016151">
    <property type="entry name" value="DNA_mismatch_repair_MutS_N"/>
</dbReference>
<dbReference type="InterPro" id="IPR007695">
    <property type="entry name" value="DNA_mismatch_repair_MutS-lik_N"/>
</dbReference>